<dbReference type="CTD" id="255411"/>
<proteinExistence type="predicted"/>
<dbReference type="AlphaFoldDB" id="A0A7F8KFC7"/>
<dbReference type="InterPro" id="IPR038775">
    <property type="entry name" value="SPMIP11"/>
</dbReference>
<dbReference type="Proteomes" id="UP000248483">
    <property type="component" value="Unplaced"/>
</dbReference>
<evidence type="ECO:0000313" key="2">
    <source>
        <dbReference type="RefSeq" id="XP_030618988.1"/>
    </source>
</evidence>
<name>A0A7F8KFC7_DELLE</name>
<dbReference type="GeneID" id="111173725"/>
<dbReference type="PANTHER" id="PTHR35263">
    <property type="entry name" value="TESTIS-EXPRESSED PROTEIN 49"/>
    <property type="match status" value="1"/>
</dbReference>
<sequence>MQLHCPNFHQQKKTLHGPSFFATPIFDSKSEEDVLIGLPKLFAHGLATQEAGHFDLTPEILRIGYQKEPEPTRLPPIISEDGNHSVHQNSHTRYQEAVRKVLLKTFPNQVFRVPLTDAQSFSFWRSHNPGVRPEETMPWIRSPRHCLIKSPMTRFMDHSILNDRNFSLY</sequence>
<keyword evidence="1" id="KW-1185">Reference proteome</keyword>
<reference evidence="2" key="1">
    <citation type="submission" date="2025-08" db="UniProtKB">
        <authorList>
            <consortium name="RefSeq"/>
        </authorList>
    </citation>
    <scope>IDENTIFICATION</scope>
    <source>
        <tissue evidence="2">Blood</tissue>
    </source>
</reference>
<organism evidence="1 2">
    <name type="scientific">Delphinapterus leucas</name>
    <name type="common">Beluga whale</name>
    <dbReference type="NCBI Taxonomy" id="9749"/>
    <lineage>
        <taxon>Eukaryota</taxon>
        <taxon>Metazoa</taxon>
        <taxon>Chordata</taxon>
        <taxon>Craniata</taxon>
        <taxon>Vertebrata</taxon>
        <taxon>Euteleostomi</taxon>
        <taxon>Mammalia</taxon>
        <taxon>Eutheria</taxon>
        <taxon>Laurasiatheria</taxon>
        <taxon>Artiodactyla</taxon>
        <taxon>Whippomorpha</taxon>
        <taxon>Cetacea</taxon>
        <taxon>Odontoceti</taxon>
        <taxon>Monodontidae</taxon>
        <taxon>Delphinapterus</taxon>
    </lineage>
</organism>
<evidence type="ECO:0000313" key="1">
    <source>
        <dbReference type="Proteomes" id="UP000248483"/>
    </source>
</evidence>
<dbReference type="InParanoid" id="A0A7F8KFC7"/>
<dbReference type="RefSeq" id="XP_030618988.1">
    <property type="nucleotide sequence ID" value="XM_030763128.1"/>
</dbReference>
<accession>A0A7F8KFC7</accession>
<dbReference type="Pfam" id="PF22593">
    <property type="entry name" value="SPMIP11"/>
    <property type="match status" value="1"/>
</dbReference>
<dbReference type="KEGG" id="dle:111173725"/>
<dbReference type="FunCoup" id="A0A7F8KFC7">
    <property type="interactions" value="1"/>
</dbReference>
<gene>
    <name evidence="2" type="primary">TEX49</name>
</gene>
<protein>
    <submittedName>
        <fullName evidence="2">Testis-expressed protein 49</fullName>
    </submittedName>
</protein>
<dbReference type="PANTHER" id="PTHR35263:SF1">
    <property type="entry name" value="TESTIS-EXPRESSED PROTEIN 49"/>
    <property type="match status" value="1"/>
</dbReference>